<feature type="compositionally biased region" description="Polar residues" evidence="1">
    <location>
        <begin position="162"/>
        <end position="177"/>
    </location>
</feature>
<feature type="compositionally biased region" description="Polar residues" evidence="1">
    <location>
        <begin position="372"/>
        <end position="401"/>
    </location>
</feature>
<feature type="compositionally biased region" description="Low complexity" evidence="1">
    <location>
        <begin position="139"/>
        <end position="154"/>
    </location>
</feature>
<reference evidence="3 4" key="1">
    <citation type="submission" date="2019-08" db="EMBL/GenBank/DDBJ databases">
        <title>Deep-cultivation of Planctomycetes and their phenomic and genomic characterization uncovers novel biology.</title>
        <authorList>
            <person name="Wiegand S."/>
            <person name="Jogler M."/>
            <person name="Boedeker C."/>
            <person name="Pinto D."/>
            <person name="Vollmers J."/>
            <person name="Rivas-Marin E."/>
            <person name="Kohn T."/>
            <person name="Peeters S.H."/>
            <person name="Heuer A."/>
            <person name="Rast P."/>
            <person name="Oberbeckmann S."/>
            <person name="Bunk B."/>
            <person name="Jeske O."/>
            <person name="Meyerdierks A."/>
            <person name="Storesund J.E."/>
            <person name="Kallscheuer N."/>
            <person name="Luecker S."/>
            <person name="Lage O.M."/>
            <person name="Pohl T."/>
            <person name="Merkel B.J."/>
            <person name="Hornburger P."/>
            <person name="Mueller R.-W."/>
            <person name="Bruemmer F."/>
            <person name="Labrenz M."/>
            <person name="Spormann A.M."/>
            <person name="Op den Camp H."/>
            <person name="Overmann J."/>
            <person name="Amann R."/>
            <person name="Jetten M.S.M."/>
            <person name="Mascher T."/>
            <person name="Medema M.H."/>
            <person name="Devos D.P."/>
            <person name="Kaster A.-K."/>
            <person name="Ovreas L."/>
            <person name="Rohde M."/>
            <person name="Galperin M.Y."/>
            <person name="Jogler C."/>
        </authorList>
    </citation>
    <scope>NUCLEOTIDE SEQUENCE [LARGE SCALE GENOMIC DNA]</scope>
    <source>
        <strain evidence="3 4">FC18</strain>
    </source>
</reference>
<evidence type="ECO:0008006" key="5">
    <source>
        <dbReference type="Google" id="ProtNLM"/>
    </source>
</evidence>
<feature type="region of interest" description="Disordered" evidence="1">
    <location>
        <begin position="111"/>
        <end position="226"/>
    </location>
</feature>
<feature type="compositionally biased region" description="Acidic residues" evidence="1">
    <location>
        <begin position="458"/>
        <end position="477"/>
    </location>
</feature>
<feature type="signal peptide" evidence="2">
    <location>
        <begin position="1"/>
        <end position="38"/>
    </location>
</feature>
<name>A0A5B9PMM5_9BACT</name>
<proteinExistence type="predicted"/>
<feature type="region of interest" description="Disordered" evidence="1">
    <location>
        <begin position="295"/>
        <end position="318"/>
    </location>
</feature>
<evidence type="ECO:0000256" key="2">
    <source>
        <dbReference type="SAM" id="SignalP"/>
    </source>
</evidence>
<keyword evidence="2" id="KW-0732">Signal</keyword>
<dbReference type="KEGG" id="mff:MFFC18_34640"/>
<feature type="chain" id="PRO_5022713674" description="SLA1 homology domain-containing protein" evidence="2">
    <location>
        <begin position="39"/>
        <end position="691"/>
    </location>
</feature>
<evidence type="ECO:0000313" key="3">
    <source>
        <dbReference type="EMBL" id="QEG23563.1"/>
    </source>
</evidence>
<sequence precursor="true">MVRAGITRKSLFGRFVLRSLPAVLFTSAGMLLSSAAHGQQPDEPARYMPPVHIQPAAWSVLEDDQPAESVDVGRAREIANMSQYMRRQNESVTAAQDAQVNAALFQLQRSRSMTAQSQPAVPQQFPRSNPYPNAGRQNYQQPQQTTPAVQQPYYVNPPRNVASGQMPQRFQQPAASSRVTVQQQSAARQQPARQQPARQQPARQTQRVVQQQRVTQPAPPRRGIGLQDRISQAIKKSFTRPEPTNENRRVVAQQIPTQSRTQQAERQIDLVDHTVEVNTTKVEPELPILAEPSTTPVARSNRPAPAPKLEYRPRKSDADRVVVPSFVDADVANMPELQLASTQSAIGTGLKRPRVTSHSQPVSYGNPARTVRQGQVSVFRNTSSPARPTANNPQDQQQQSLDAERLRQLQSELDAEERADRDNELPQRPSEDTRPSLLDLDDEAAADEARRARSSLDTDSDSLEDDFEIDEDDDDEGPPVFDDRGCEELRGLLLDKSIRDISLDMSPPASPRRSEMGSISRSWTDASGNVLATGTMVDLRRGYVVLDSGQKLPYAKLSEADWAAIAENWLLPSVCSIGQRGSLQRNWTPQTVTWHASSLCHKPLFFENIQLERYGHSRGPFMQPIHSTFHFFRSIIFLPYNSAINPPNECQYSLGFYRPGNCAPWLLDPIPFSREGIRRQALASVGLGFIP</sequence>
<feature type="compositionally biased region" description="Basic and acidic residues" evidence="1">
    <location>
        <begin position="416"/>
        <end position="434"/>
    </location>
</feature>
<feature type="compositionally biased region" description="Basic and acidic residues" evidence="1">
    <location>
        <begin position="309"/>
        <end position="318"/>
    </location>
</feature>
<protein>
    <recommendedName>
        <fullName evidence="5">SLA1 homology domain-containing protein</fullName>
    </recommendedName>
</protein>
<feature type="region of interest" description="Disordered" evidence="1">
    <location>
        <begin position="344"/>
        <end position="401"/>
    </location>
</feature>
<dbReference type="Proteomes" id="UP000322214">
    <property type="component" value="Chromosome"/>
</dbReference>
<dbReference type="STRING" id="980251.GCA_001642875_04489"/>
<evidence type="ECO:0000256" key="1">
    <source>
        <dbReference type="SAM" id="MobiDB-lite"/>
    </source>
</evidence>
<dbReference type="EMBL" id="CP042912">
    <property type="protein sequence ID" value="QEG23563.1"/>
    <property type="molecule type" value="Genomic_DNA"/>
</dbReference>
<evidence type="ECO:0000313" key="4">
    <source>
        <dbReference type="Proteomes" id="UP000322214"/>
    </source>
</evidence>
<dbReference type="AlphaFoldDB" id="A0A5B9PMM5"/>
<feature type="compositionally biased region" description="Low complexity" evidence="1">
    <location>
        <begin position="178"/>
        <end position="216"/>
    </location>
</feature>
<feature type="compositionally biased region" description="Polar residues" evidence="1">
    <location>
        <begin position="111"/>
        <end position="138"/>
    </location>
</feature>
<feature type="compositionally biased region" description="Basic and acidic residues" evidence="1">
    <location>
        <begin position="447"/>
        <end position="456"/>
    </location>
</feature>
<keyword evidence="4" id="KW-1185">Reference proteome</keyword>
<organism evidence="3 4">
    <name type="scientific">Mariniblastus fucicola</name>
    <dbReference type="NCBI Taxonomy" id="980251"/>
    <lineage>
        <taxon>Bacteria</taxon>
        <taxon>Pseudomonadati</taxon>
        <taxon>Planctomycetota</taxon>
        <taxon>Planctomycetia</taxon>
        <taxon>Pirellulales</taxon>
        <taxon>Pirellulaceae</taxon>
        <taxon>Mariniblastus</taxon>
    </lineage>
</organism>
<feature type="region of interest" description="Disordered" evidence="1">
    <location>
        <begin position="413"/>
        <end position="481"/>
    </location>
</feature>
<accession>A0A5B9PMM5</accession>
<gene>
    <name evidence="3" type="ORF">MFFC18_34640</name>
</gene>